<evidence type="ECO:0008006" key="4">
    <source>
        <dbReference type="Google" id="ProtNLM"/>
    </source>
</evidence>
<dbReference type="RefSeq" id="WP_091642145.1">
    <property type="nucleotide sequence ID" value="NZ_FOEG01000003.1"/>
</dbReference>
<reference evidence="2 3" key="1">
    <citation type="submission" date="2016-10" db="EMBL/GenBank/DDBJ databases">
        <authorList>
            <person name="de Groot N.N."/>
        </authorList>
    </citation>
    <scope>NUCLEOTIDE SEQUENCE [LARGE SCALE GENOMIC DNA]</scope>
    <source>
        <strain evidence="2 3">CGMCC 1.6291</strain>
    </source>
</reference>
<dbReference type="EMBL" id="FOEG01000003">
    <property type="protein sequence ID" value="SEO79744.1"/>
    <property type="molecule type" value="Genomic_DNA"/>
</dbReference>
<sequence>MKNERSWNAYSMVALPALTAIALSTSGCLGGGSSSSSGGGGSGLADFVSAAEIYEGDYSGPEDLVELDTVDTAAQAMDLAYLSERAEAVIFTLEQLVSGVDPEDTPVTIPGDRPDVDPPGTLVYESSGDADGFSETWTMEGTYGFCTEKMDTSGPVCIIGEVAREETFESSGGSVTVARAETSFDGLKATFRGGKIEMTGIELAAGDSSSNENRTAMAVDLVFTSDDDKGIEEAEIRLLWDQQATGVDIHNQQDFSRTSTMDIATPLLGGRIEAEQTHTQGQNGFFEDFTCTNGLFGNDYEDAASGRVTMTHDGPEIVADLNATGECEKFVISGGQSGTATLLDTLFTGKSGN</sequence>
<name>A0A1H8SN26_9GAMM</name>
<accession>A0A1H8SN26</accession>
<organism evidence="2 3">
    <name type="scientific">Aquisalimonas asiatica</name>
    <dbReference type="NCBI Taxonomy" id="406100"/>
    <lineage>
        <taxon>Bacteria</taxon>
        <taxon>Pseudomonadati</taxon>
        <taxon>Pseudomonadota</taxon>
        <taxon>Gammaproteobacteria</taxon>
        <taxon>Chromatiales</taxon>
        <taxon>Ectothiorhodospiraceae</taxon>
        <taxon>Aquisalimonas</taxon>
    </lineage>
</organism>
<evidence type="ECO:0000313" key="2">
    <source>
        <dbReference type="EMBL" id="SEO79744.1"/>
    </source>
</evidence>
<dbReference type="AlphaFoldDB" id="A0A1H8SN26"/>
<dbReference type="Proteomes" id="UP000199657">
    <property type="component" value="Unassembled WGS sequence"/>
</dbReference>
<feature type="chain" id="PRO_5011554172" description="Lipoprotein" evidence="1">
    <location>
        <begin position="23"/>
        <end position="353"/>
    </location>
</feature>
<gene>
    <name evidence="2" type="ORF">SAMN04488052_10368</name>
</gene>
<proteinExistence type="predicted"/>
<evidence type="ECO:0000313" key="3">
    <source>
        <dbReference type="Proteomes" id="UP000199657"/>
    </source>
</evidence>
<keyword evidence="1" id="KW-0732">Signal</keyword>
<feature type="signal peptide" evidence="1">
    <location>
        <begin position="1"/>
        <end position="22"/>
    </location>
</feature>
<evidence type="ECO:0000256" key="1">
    <source>
        <dbReference type="SAM" id="SignalP"/>
    </source>
</evidence>
<keyword evidence="3" id="KW-1185">Reference proteome</keyword>
<dbReference type="STRING" id="406100.SAMN04488052_10368"/>
<protein>
    <recommendedName>
        <fullName evidence="4">Lipoprotein</fullName>
    </recommendedName>
</protein>
<dbReference type="PROSITE" id="PS51257">
    <property type="entry name" value="PROKAR_LIPOPROTEIN"/>
    <property type="match status" value="1"/>
</dbReference>